<evidence type="ECO:0000256" key="5">
    <source>
        <dbReference type="ARBA" id="ARBA00022692"/>
    </source>
</evidence>
<proteinExistence type="predicted"/>
<evidence type="ECO:0000256" key="1">
    <source>
        <dbReference type="ARBA" id="ARBA00004162"/>
    </source>
</evidence>
<comment type="subcellular location">
    <subcellularLocation>
        <location evidence="1">Cell membrane</location>
        <topology evidence="1">Single-pass membrane protein</topology>
    </subcellularLocation>
</comment>
<evidence type="ECO:0000256" key="9">
    <source>
        <dbReference type="ARBA" id="ARBA00023065"/>
    </source>
</evidence>
<dbReference type="EMBL" id="JADBJN010000004">
    <property type="protein sequence ID" value="KAG5669080.1"/>
    <property type="molecule type" value="Genomic_DNA"/>
</dbReference>
<dbReference type="PANTHER" id="PTHR46473:SF10">
    <property type="entry name" value="LD45603P-RELATED"/>
    <property type="match status" value="1"/>
</dbReference>
<dbReference type="Proteomes" id="UP001107558">
    <property type="component" value="Chromosome 4"/>
</dbReference>
<evidence type="ECO:0000313" key="13">
    <source>
        <dbReference type="EMBL" id="KAG5669080.1"/>
    </source>
</evidence>
<organism evidence="13 14">
    <name type="scientific">Polypedilum vanderplanki</name>
    <name type="common">Sleeping chironomid midge</name>
    <dbReference type="NCBI Taxonomy" id="319348"/>
    <lineage>
        <taxon>Eukaryota</taxon>
        <taxon>Metazoa</taxon>
        <taxon>Ecdysozoa</taxon>
        <taxon>Arthropoda</taxon>
        <taxon>Hexapoda</taxon>
        <taxon>Insecta</taxon>
        <taxon>Pterygota</taxon>
        <taxon>Neoptera</taxon>
        <taxon>Endopterygota</taxon>
        <taxon>Diptera</taxon>
        <taxon>Nematocera</taxon>
        <taxon>Chironomoidea</taxon>
        <taxon>Chironomidae</taxon>
        <taxon>Chironominae</taxon>
        <taxon>Polypedilum</taxon>
        <taxon>Polypedilum</taxon>
    </lineage>
</organism>
<sequence>MVSTRIAVITGKHQPFEENEDVKEFSMTNSKTAILPYEIGKNFPNLVNFIAMNCHLRFINRNMFQDMSKLELLKLDHNEIEILSPFVFNELKNLKWLSLNDNNIPNLPSQVFSNLKRLSWVTINDNFLTKLDDNIFINNTRIELMSFKGNQLKEILVDFDSFKKLLYVDFRHNDCANSNFRKIELGRKLFYLTIKEELKNCGIMKIEEKDVKNF</sequence>
<evidence type="ECO:0000256" key="11">
    <source>
        <dbReference type="ARBA" id="ARBA00023157"/>
    </source>
</evidence>
<evidence type="ECO:0000256" key="10">
    <source>
        <dbReference type="ARBA" id="ARBA00023136"/>
    </source>
</evidence>
<accession>A0A9J6BHD6</accession>
<dbReference type="OrthoDB" id="27267at2759"/>
<dbReference type="Gene3D" id="3.80.10.10">
    <property type="entry name" value="Ribonuclease Inhibitor"/>
    <property type="match status" value="1"/>
</dbReference>
<dbReference type="InterPro" id="IPR032675">
    <property type="entry name" value="LRR_dom_sf"/>
</dbReference>
<evidence type="ECO:0000313" key="14">
    <source>
        <dbReference type="Proteomes" id="UP001107558"/>
    </source>
</evidence>
<keyword evidence="4" id="KW-0433">Leucine-rich repeat</keyword>
<dbReference type="AlphaFoldDB" id="A0A9J6BHD6"/>
<reference evidence="13" key="1">
    <citation type="submission" date="2021-03" db="EMBL/GenBank/DDBJ databases">
        <title>Chromosome level genome of the anhydrobiotic midge Polypedilum vanderplanki.</title>
        <authorList>
            <person name="Yoshida Y."/>
            <person name="Kikawada T."/>
            <person name="Gusev O."/>
        </authorList>
    </citation>
    <scope>NUCLEOTIDE SEQUENCE</scope>
    <source>
        <strain evidence="13">NIAS01</strain>
        <tissue evidence="13">Whole body or cell culture</tissue>
    </source>
</reference>
<dbReference type="SMART" id="SM00369">
    <property type="entry name" value="LRR_TYP"/>
    <property type="match status" value="3"/>
</dbReference>
<protein>
    <submittedName>
        <fullName evidence="13">Uncharacterized protein</fullName>
    </submittedName>
</protein>
<keyword evidence="6" id="KW-0732">Signal</keyword>
<evidence type="ECO:0000256" key="2">
    <source>
        <dbReference type="ARBA" id="ARBA00022448"/>
    </source>
</evidence>
<evidence type="ECO:0000256" key="12">
    <source>
        <dbReference type="ARBA" id="ARBA00023303"/>
    </source>
</evidence>
<evidence type="ECO:0000256" key="4">
    <source>
        <dbReference type="ARBA" id="ARBA00022614"/>
    </source>
</evidence>
<keyword evidence="9" id="KW-0406">Ion transport</keyword>
<keyword evidence="8" id="KW-1133">Transmembrane helix</keyword>
<dbReference type="GO" id="GO:0034220">
    <property type="term" value="P:monoatomic ion transmembrane transport"/>
    <property type="evidence" value="ECO:0007669"/>
    <property type="project" value="UniProtKB-KW"/>
</dbReference>
<name>A0A9J6BHD6_POLVA</name>
<keyword evidence="10" id="KW-0472">Membrane</keyword>
<keyword evidence="7" id="KW-0677">Repeat</keyword>
<evidence type="ECO:0000256" key="6">
    <source>
        <dbReference type="ARBA" id="ARBA00022729"/>
    </source>
</evidence>
<gene>
    <name evidence="13" type="ORF">PVAND_016979</name>
</gene>
<keyword evidence="3" id="KW-1003">Cell membrane</keyword>
<dbReference type="SUPFAM" id="SSF52058">
    <property type="entry name" value="L domain-like"/>
    <property type="match status" value="1"/>
</dbReference>
<keyword evidence="2" id="KW-0813">Transport</keyword>
<comment type="caution">
    <text evidence="13">The sequence shown here is derived from an EMBL/GenBank/DDBJ whole genome shotgun (WGS) entry which is preliminary data.</text>
</comment>
<dbReference type="InterPro" id="IPR001611">
    <property type="entry name" value="Leu-rich_rpt"/>
</dbReference>
<dbReference type="PANTHER" id="PTHR46473">
    <property type="entry name" value="GH08155P"/>
    <property type="match status" value="1"/>
</dbReference>
<keyword evidence="14" id="KW-1185">Reference proteome</keyword>
<keyword evidence="12" id="KW-0407">Ion channel</keyword>
<keyword evidence="5" id="KW-0812">Transmembrane</keyword>
<dbReference type="GO" id="GO:0005886">
    <property type="term" value="C:plasma membrane"/>
    <property type="evidence" value="ECO:0007669"/>
    <property type="project" value="UniProtKB-SubCell"/>
</dbReference>
<evidence type="ECO:0000256" key="8">
    <source>
        <dbReference type="ARBA" id="ARBA00022989"/>
    </source>
</evidence>
<keyword evidence="11" id="KW-1015">Disulfide bond</keyword>
<dbReference type="InterPro" id="IPR003591">
    <property type="entry name" value="Leu-rich_rpt_typical-subtyp"/>
</dbReference>
<dbReference type="Pfam" id="PF13855">
    <property type="entry name" value="LRR_8"/>
    <property type="match status" value="1"/>
</dbReference>
<evidence type="ECO:0000256" key="3">
    <source>
        <dbReference type="ARBA" id="ARBA00022475"/>
    </source>
</evidence>
<dbReference type="InterPro" id="IPR051432">
    <property type="entry name" value="KCNMA1_auxiliary"/>
</dbReference>
<dbReference type="PROSITE" id="PS51450">
    <property type="entry name" value="LRR"/>
    <property type="match status" value="1"/>
</dbReference>
<evidence type="ECO:0000256" key="7">
    <source>
        <dbReference type="ARBA" id="ARBA00022737"/>
    </source>
</evidence>